<dbReference type="AlphaFoldDB" id="A0A8X6THL8"/>
<evidence type="ECO:0000313" key="3">
    <source>
        <dbReference type="Proteomes" id="UP000887013"/>
    </source>
</evidence>
<feature type="compositionally biased region" description="Polar residues" evidence="1">
    <location>
        <begin position="1"/>
        <end position="12"/>
    </location>
</feature>
<dbReference type="Proteomes" id="UP000887013">
    <property type="component" value="Unassembled WGS sequence"/>
</dbReference>
<evidence type="ECO:0000256" key="1">
    <source>
        <dbReference type="SAM" id="MobiDB-lite"/>
    </source>
</evidence>
<name>A0A8X6THL8_NEPPI</name>
<accession>A0A8X6THL8</accession>
<comment type="caution">
    <text evidence="2">The sequence shown here is derived from an EMBL/GenBank/DDBJ whole genome shotgun (WGS) entry which is preliminary data.</text>
</comment>
<dbReference type="EMBL" id="BMAW01008854">
    <property type="protein sequence ID" value="GFT10770.1"/>
    <property type="molecule type" value="Genomic_DNA"/>
</dbReference>
<gene>
    <name evidence="2" type="ORF">NPIL_216221</name>
</gene>
<proteinExistence type="predicted"/>
<reference evidence="2" key="1">
    <citation type="submission" date="2020-08" db="EMBL/GenBank/DDBJ databases">
        <title>Multicomponent nature underlies the extraordinary mechanical properties of spider dragline silk.</title>
        <authorList>
            <person name="Kono N."/>
            <person name="Nakamura H."/>
            <person name="Mori M."/>
            <person name="Yoshida Y."/>
            <person name="Ohtoshi R."/>
            <person name="Malay A.D."/>
            <person name="Moran D.A.P."/>
            <person name="Tomita M."/>
            <person name="Numata K."/>
            <person name="Arakawa K."/>
        </authorList>
    </citation>
    <scope>NUCLEOTIDE SEQUENCE</scope>
</reference>
<feature type="region of interest" description="Disordered" evidence="1">
    <location>
        <begin position="1"/>
        <end position="30"/>
    </location>
</feature>
<protein>
    <submittedName>
        <fullName evidence="2">Uncharacterized protein</fullName>
    </submittedName>
</protein>
<evidence type="ECO:0000313" key="2">
    <source>
        <dbReference type="EMBL" id="GFT10770.1"/>
    </source>
</evidence>
<organism evidence="2 3">
    <name type="scientific">Nephila pilipes</name>
    <name type="common">Giant wood spider</name>
    <name type="synonym">Nephila maculata</name>
    <dbReference type="NCBI Taxonomy" id="299642"/>
    <lineage>
        <taxon>Eukaryota</taxon>
        <taxon>Metazoa</taxon>
        <taxon>Ecdysozoa</taxon>
        <taxon>Arthropoda</taxon>
        <taxon>Chelicerata</taxon>
        <taxon>Arachnida</taxon>
        <taxon>Araneae</taxon>
        <taxon>Araneomorphae</taxon>
        <taxon>Entelegynae</taxon>
        <taxon>Araneoidea</taxon>
        <taxon>Nephilidae</taxon>
        <taxon>Nephila</taxon>
    </lineage>
</organism>
<sequence>MHISLQISSPGQMSPLEHRSDTAFGSSHPNELRQGVALMRADGNRKEWKSIDSGNIVKKENTLHPNRGTKKNMFHFGDSSYKTEKRYLV</sequence>
<keyword evidence="3" id="KW-1185">Reference proteome</keyword>